<evidence type="ECO:0000256" key="1">
    <source>
        <dbReference type="ARBA" id="ARBA00022691"/>
    </source>
</evidence>
<dbReference type="EMBL" id="DQFB01000003">
    <property type="protein sequence ID" value="HCQ40534.1"/>
    <property type="molecule type" value="Genomic_DNA"/>
</dbReference>
<keyword evidence="1" id="KW-0949">S-adenosyl-L-methionine</keyword>
<dbReference type="InterPro" id="IPR013785">
    <property type="entry name" value="Aldolase_TIM"/>
</dbReference>
<dbReference type="Pfam" id="PF04055">
    <property type="entry name" value="Radical_SAM"/>
    <property type="match status" value="1"/>
</dbReference>
<protein>
    <submittedName>
        <fullName evidence="6">Radical SAM protein</fullName>
    </submittedName>
</protein>
<dbReference type="GO" id="GO:0003824">
    <property type="term" value="F:catalytic activity"/>
    <property type="evidence" value="ECO:0007669"/>
    <property type="project" value="InterPro"/>
</dbReference>
<evidence type="ECO:0000313" key="7">
    <source>
        <dbReference type="Proteomes" id="UP000262056"/>
    </source>
</evidence>
<proteinExistence type="predicted"/>
<dbReference type="InterPro" id="IPR006638">
    <property type="entry name" value="Elp3/MiaA/NifB-like_rSAM"/>
</dbReference>
<organism evidence="6 7">
    <name type="scientific">candidate division WWE3 bacterium</name>
    <dbReference type="NCBI Taxonomy" id="2053526"/>
    <lineage>
        <taxon>Bacteria</taxon>
        <taxon>Katanobacteria</taxon>
    </lineage>
</organism>
<dbReference type="GO" id="GO:0051536">
    <property type="term" value="F:iron-sulfur cluster binding"/>
    <property type="evidence" value="ECO:0007669"/>
    <property type="project" value="UniProtKB-KW"/>
</dbReference>
<evidence type="ECO:0000313" key="6">
    <source>
        <dbReference type="EMBL" id="HCQ40534.1"/>
    </source>
</evidence>
<evidence type="ECO:0000256" key="3">
    <source>
        <dbReference type="ARBA" id="ARBA00023004"/>
    </source>
</evidence>
<evidence type="ECO:0000256" key="2">
    <source>
        <dbReference type="ARBA" id="ARBA00022723"/>
    </source>
</evidence>
<dbReference type="InterPro" id="IPR058240">
    <property type="entry name" value="rSAM_sf"/>
</dbReference>
<gene>
    <name evidence="6" type="ORF">DIU24_02365</name>
</gene>
<feature type="domain" description="Radical SAM core" evidence="5">
    <location>
        <begin position="1"/>
        <end position="205"/>
    </location>
</feature>
<keyword evidence="2" id="KW-0479">Metal-binding</keyword>
<dbReference type="GO" id="GO:0046872">
    <property type="term" value="F:metal ion binding"/>
    <property type="evidence" value="ECO:0007669"/>
    <property type="project" value="UniProtKB-KW"/>
</dbReference>
<evidence type="ECO:0000256" key="4">
    <source>
        <dbReference type="ARBA" id="ARBA00023014"/>
    </source>
</evidence>
<dbReference type="SUPFAM" id="SSF102114">
    <property type="entry name" value="Radical SAM enzymes"/>
    <property type="match status" value="1"/>
</dbReference>
<dbReference type="Gene3D" id="3.20.20.70">
    <property type="entry name" value="Aldolase class I"/>
    <property type="match status" value="1"/>
</dbReference>
<dbReference type="SMART" id="SM00729">
    <property type="entry name" value="Elp3"/>
    <property type="match status" value="1"/>
</dbReference>
<dbReference type="AlphaFoldDB" id="A0A656PMQ4"/>
<name>A0A656PMQ4_UNCKA</name>
<dbReference type="InterPro" id="IPR050377">
    <property type="entry name" value="Radical_SAM_PqqE_MftC-like"/>
</dbReference>
<dbReference type="SFLD" id="SFLDG01067">
    <property type="entry name" value="SPASM/twitch_domain_containing"/>
    <property type="match status" value="1"/>
</dbReference>
<keyword evidence="4" id="KW-0411">Iron-sulfur</keyword>
<accession>A0A656PMQ4</accession>
<dbReference type="PANTHER" id="PTHR11228">
    <property type="entry name" value="RADICAL SAM DOMAIN PROTEIN"/>
    <property type="match status" value="1"/>
</dbReference>
<dbReference type="PROSITE" id="PS51918">
    <property type="entry name" value="RADICAL_SAM"/>
    <property type="match status" value="1"/>
</dbReference>
<reference evidence="6 7" key="1">
    <citation type="journal article" date="2018" name="Nat. Biotechnol.">
        <title>A standardized bacterial taxonomy based on genome phylogeny substantially revises the tree of life.</title>
        <authorList>
            <person name="Parks D.H."/>
            <person name="Chuvochina M."/>
            <person name="Waite D.W."/>
            <person name="Rinke C."/>
            <person name="Skarshewski A."/>
            <person name="Chaumeil P.A."/>
            <person name="Hugenholtz P."/>
        </authorList>
    </citation>
    <scope>NUCLEOTIDE SEQUENCE [LARGE SCALE GENOMIC DNA]</scope>
    <source>
        <strain evidence="6">UBA12021</strain>
    </source>
</reference>
<keyword evidence="3" id="KW-0408">Iron</keyword>
<sequence>MKGIHYLLGNSCNLSCDFCFWDMRVQDVSWEIKENIIDNIIRAGFKQVTISGGEPSINKDFVNVLKRFKENGIATTVHTNAVKFDASLLNLIRPLVTRISLSLDGSTENICVSMRKDPKAYTSVIRLLDQIIEIGIPVNVKTLITKINSDDIVNIGNFLESKKIDYWTLMEFNPINRGNHFKTTFELDDNTFDTIVTRVKDTVKNTVIQVRLLKREPEKYCFVAPNADVYTCIPVKGDVLVGNIY</sequence>
<dbReference type="CDD" id="cd01335">
    <property type="entry name" value="Radical_SAM"/>
    <property type="match status" value="1"/>
</dbReference>
<dbReference type="InterPro" id="IPR007197">
    <property type="entry name" value="rSAM"/>
</dbReference>
<dbReference type="SFLD" id="SFLDS00029">
    <property type="entry name" value="Radical_SAM"/>
    <property type="match status" value="1"/>
</dbReference>
<dbReference type="PANTHER" id="PTHR11228:SF34">
    <property type="entry name" value="TUNGSTEN-CONTAINING ALDEHYDE FERREDOXIN OXIDOREDUCTASE COFACTOR MODIFYING PROTEIN"/>
    <property type="match status" value="1"/>
</dbReference>
<dbReference type="Proteomes" id="UP000262056">
    <property type="component" value="Unassembled WGS sequence"/>
</dbReference>
<comment type="caution">
    <text evidence="6">The sequence shown here is derived from an EMBL/GenBank/DDBJ whole genome shotgun (WGS) entry which is preliminary data.</text>
</comment>
<evidence type="ECO:0000259" key="5">
    <source>
        <dbReference type="PROSITE" id="PS51918"/>
    </source>
</evidence>